<dbReference type="Proteomes" id="UP000071641">
    <property type="component" value="Unassembled WGS sequence"/>
</dbReference>
<organism evidence="1 2">
    <name type="scientific">Grimontia celer</name>
    <dbReference type="NCBI Taxonomy" id="1796497"/>
    <lineage>
        <taxon>Bacteria</taxon>
        <taxon>Pseudomonadati</taxon>
        <taxon>Pseudomonadota</taxon>
        <taxon>Gammaproteobacteria</taxon>
        <taxon>Vibrionales</taxon>
        <taxon>Vibrionaceae</taxon>
        <taxon>Grimontia</taxon>
    </lineage>
</organism>
<proteinExistence type="predicted"/>
<dbReference type="EMBL" id="FIZX01000001">
    <property type="protein sequence ID" value="CZF78732.1"/>
    <property type="molecule type" value="Genomic_DNA"/>
</dbReference>
<evidence type="ECO:0000313" key="2">
    <source>
        <dbReference type="Proteomes" id="UP000071641"/>
    </source>
</evidence>
<dbReference type="AlphaFoldDB" id="A0A128EVW6"/>
<dbReference type="PROSITE" id="PS51257">
    <property type="entry name" value="PROKAR_LIPOPROTEIN"/>
    <property type="match status" value="1"/>
</dbReference>
<dbReference type="OrthoDB" id="9863345at2"/>
<sequence>MQKVIVSILAVLIVGCASSPKESDSQIEARIVGEWDCHSVAPSENYVKSIQSNYRENKTASIVMKLDFPAPTNERLLSYTIESDSSWRVGKGRLYESDQEFYIAANNAFSLEHLERFKKGFKWIGTAKWQLSWKSDNNFIKRENDTSIECLRKSSE</sequence>
<name>A0A128EVW6_9GAMM</name>
<evidence type="ECO:0000313" key="1">
    <source>
        <dbReference type="EMBL" id="CZF78732.1"/>
    </source>
</evidence>
<reference evidence="2" key="1">
    <citation type="submission" date="2016-02" db="EMBL/GenBank/DDBJ databases">
        <authorList>
            <person name="Rodrigo-Torres Lidia"/>
            <person name="Arahal R.David."/>
        </authorList>
    </citation>
    <scope>NUCLEOTIDE SEQUENCE [LARGE SCALE GENOMIC DNA]</scope>
    <source>
        <strain evidence="2">CECT 9029</strain>
    </source>
</reference>
<accession>A0A128EVW6</accession>
<protein>
    <recommendedName>
        <fullName evidence="3">Lipoprotein</fullName>
    </recommendedName>
</protein>
<dbReference type="RefSeq" id="WP_062661370.1">
    <property type="nucleotide sequence ID" value="NZ_FIZX01000001.1"/>
</dbReference>
<gene>
    <name evidence="1" type="ORF">GCE9029_01022</name>
</gene>
<keyword evidence="2" id="KW-1185">Reference proteome</keyword>
<evidence type="ECO:0008006" key="3">
    <source>
        <dbReference type="Google" id="ProtNLM"/>
    </source>
</evidence>